<comment type="caution">
    <text evidence="3">The sequence shown here is derived from an EMBL/GenBank/DDBJ whole genome shotgun (WGS) entry which is preliminary data.</text>
</comment>
<reference evidence="3 4" key="1">
    <citation type="submission" date="2021-03" db="EMBL/GenBank/DDBJ databases">
        <title>The complete genome sequence of Acetobacter suratthaniensis TBRC 1719.</title>
        <authorList>
            <person name="Charoenyingcharoen P."/>
            <person name="Yukphan P."/>
        </authorList>
    </citation>
    <scope>NUCLEOTIDE SEQUENCE [LARGE SCALE GENOMIC DNA]</scope>
    <source>
        <strain evidence="3 4">TBRC 1719</strain>
    </source>
</reference>
<feature type="domain" description="GLUG" evidence="1">
    <location>
        <begin position="242"/>
        <end position="266"/>
    </location>
</feature>
<feature type="domain" description="MBG" evidence="2">
    <location>
        <begin position="840"/>
        <end position="916"/>
    </location>
</feature>
<evidence type="ECO:0000259" key="2">
    <source>
        <dbReference type="Pfam" id="PF18676"/>
    </source>
</evidence>
<accession>A0ABS3LQE0</accession>
<proteinExistence type="predicted"/>
<feature type="domain" description="GLUG" evidence="1">
    <location>
        <begin position="368"/>
        <end position="394"/>
    </location>
</feature>
<name>A0ABS3LQE0_9PROT</name>
<feature type="domain" description="GLUG" evidence="1">
    <location>
        <begin position="184"/>
        <end position="208"/>
    </location>
</feature>
<protein>
    <recommendedName>
        <fullName evidence="5">GLUG domain-containing protein</fullName>
    </recommendedName>
</protein>
<dbReference type="RefSeq" id="WP_207855420.1">
    <property type="nucleotide sequence ID" value="NZ_JAFVMG010000039.1"/>
</dbReference>
<dbReference type="InterPro" id="IPR011493">
    <property type="entry name" value="GLUG"/>
</dbReference>
<dbReference type="Pfam" id="PF07581">
    <property type="entry name" value="Glug"/>
    <property type="match status" value="6"/>
</dbReference>
<dbReference type="Proteomes" id="UP000664399">
    <property type="component" value="Unassembled WGS sequence"/>
</dbReference>
<feature type="domain" description="GLUG" evidence="1">
    <location>
        <begin position="155"/>
        <end position="177"/>
    </location>
</feature>
<sequence length="1076" mass="110273">MVSFPDAATNSPSLTINGAVYSLLSNASQLSGIGSTGYYALATDLDATDLGTLSSSLIGNSAAFNGTFNGLGHTISNLTINNPSDQYTGLFGQVGTNGVLENISLIKADIDGYYANNSYIGILIGKNSGTIINSHAQGTLSFKLPNSSSNAQLLYAGGLIGNNSGDISNSSASVDITDNSNIPNRIGGLVGNLDAGNIRNSYANGRISTTNSGSIGGLVGYTASSTSIIDSYSQSNIVSEYSQTVGGLIGSSNSEIKNSYASGDINYSGRTTTGGLIGYLFNGNIYNSYAMGSIVGTYNGASAIGGLIGTSAPGTTISSSHATGSITADKTDPTVAITGYSGNFGGLIGYSGSNINNSYATGNVEINGGQTVGGLVAYQGFGSILNSYASGNLTGINTTMVGGLIAFYMGSQASLSNSHASGDIKSTNSTYVGGFVGEMSLGEIKNSYANGNINSEDSQYVGGFIGYGGGTIANSYETGSIYEKTSLSNYPPLNAGGFIGTNTYINISNSYASGNVSEISTSSNSSNLGGFVGTNNDTITDAYALGSVSKTGNGNINDNIGGFSGVNWGIVIDAYSIGAVEEKVSDGKTSKIGGFSGLNGNTITDGYFDTDTSGTIIGIGSEENQIETITVTGLTTAEWIEKGPGSTSSQYAFVNPTLWAKGTPYAYLSTLPYVIITANGTQTYGTTVINGHIDSAINQSGQNIASTLSGDDLTWAGSALANSSVGSSYSMYGTTYALNGYQATYTNPGSNLAVTPASLTVTLDNQSGTYGQTPALNQSGYRVNGLVNGDTFSSISLSTNASVKSNVGQYYIHGTISGDALKNYTVSYKNSVYTIDPAALVITAHNQSGTYGETPKLDLSDYTASGLVNGDKVSSIALSTSASSKSAVGNYALLASGANGQGLGNYTISYTKAAYTIDPAALVITAHNQSGTYGGAPTLDESAYTVSGLVNGDTVSSVLLSTNAKTLSAIGNYLIFVSSAKGSGLGNYNIKYDSGVYDILSKNNGSNNQIKQDVIFWPLISTFGGSIEPCHNPQTFLVNCLKSRNSNALSPAVSQTSSYRIEYPSLSYSNHLKDTF</sequence>
<keyword evidence="4" id="KW-1185">Reference proteome</keyword>
<dbReference type="InterPro" id="IPR041286">
    <property type="entry name" value="MBG_2"/>
</dbReference>
<evidence type="ECO:0008006" key="5">
    <source>
        <dbReference type="Google" id="ProtNLM"/>
    </source>
</evidence>
<evidence type="ECO:0000259" key="1">
    <source>
        <dbReference type="Pfam" id="PF07581"/>
    </source>
</evidence>
<feature type="domain" description="GLUG" evidence="1">
    <location>
        <begin position="429"/>
        <end position="454"/>
    </location>
</feature>
<feature type="domain" description="GLUG" evidence="1">
    <location>
        <begin position="494"/>
        <end position="517"/>
    </location>
</feature>
<evidence type="ECO:0000313" key="3">
    <source>
        <dbReference type="EMBL" id="MBO1329590.1"/>
    </source>
</evidence>
<evidence type="ECO:0000313" key="4">
    <source>
        <dbReference type="Proteomes" id="UP000664399"/>
    </source>
</evidence>
<gene>
    <name evidence="3" type="ORF">J2D75_14120</name>
</gene>
<dbReference type="Pfam" id="PF18676">
    <property type="entry name" value="MBG_2"/>
    <property type="match status" value="3"/>
</dbReference>
<dbReference type="EMBL" id="JAFVMG010000039">
    <property type="protein sequence ID" value="MBO1329590.1"/>
    <property type="molecule type" value="Genomic_DNA"/>
</dbReference>
<dbReference type="Gene3D" id="3.30.160.710">
    <property type="match status" value="1"/>
</dbReference>
<feature type="domain" description="MBG" evidence="2">
    <location>
        <begin position="759"/>
        <end position="833"/>
    </location>
</feature>
<feature type="domain" description="MBG" evidence="2">
    <location>
        <begin position="922"/>
        <end position="996"/>
    </location>
</feature>
<organism evidence="3 4">
    <name type="scientific">Acetobacter suratthaniensis</name>
    <dbReference type="NCBI Taxonomy" id="1502841"/>
    <lineage>
        <taxon>Bacteria</taxon>
        <taxon>Pseudomonadati</taxon>
        <taxon>Pseudomonadota</taxon>
        <taxon>Alphaproteobacteria</taxon>
        <taxon>Acetobacterales</taxon>
        <taxon>Acetobacteraceae</taxon>
        <taxon>Acetobacter</taxon>
    </lineage>
</organism>
<dbReference type="Gene3D" id="2.160.20.110">
    <property type="match status" value="3"/>
</dbReference>